<evidence type="ECO:0000256" key="1">
    <source>
        <dbReference type="SAM" id="MobiDB-lite"/>
    </source>
</evidence>
<dbReference type="EMBL" id="JARBHA010000012">
    <property type="protein sequence ID" value="KAJ9686017.1"/>
    <property type="molecule type" value="Genomic_DNA"/>
</dbReference>
<evidence type="ECO:0000313" key="3">
    <source>
        <dbReference type="Proteomes" id="UP001168098"/>
    </source>
</evidence>
<feature type="region of interest" description="Disordered" evidence="1">
    <location>
        <begin position="58"/>
        <end position="80"/>
    </location>
</feature>
<organism evidence="2 3">
    <name type="scientific">Vitis rotundifolia</name>
    <name type="common">Muscadine grape</name>
    <dbReference type="NCBI Taxonomy" id="103349"/>
    <lineage>
        <taxon>Eukaryota</taxon>
        <taxon>Viridiplantae</taxon>
        <taxon>Streptophyta</taxon>
        <taxon>Embryophyta</taxon>
        <taxon>Tracheophyta</taxon>
        <taxon>Spermatophyta</taxon>
        <taxon>Magnoliopsida</taxon>
        <taxon>eudicotyledons</taxon>
        <taxon>Gunneridae</taxon>
        <taxon>Pentapetalae</taxon>
        <taxon>rosids</taxon>
        <taxon>Vitales</taxon>
        <taxon>Vitaceae</taxon>
        <taxon>Viteae</taxon>
        <taxon>Vitis</taxon>
    </lineage>
</organism>
<dbReference type="Pfam" id="PF14223">
    <property type="entry name" value="Retrotran_gag_2"/>
    <property type="match status" value="1"/>
</dbReference>
<gene>
    <name evidence="2" type="ORF">PVL29_015076</name>
</gene>
<keyword evidence="3" id="KW-1185">Reference proteome</keyword>
<proteinExistence type="predicted"/>
<sequence length="80" mass="9235">MSNIGIKVDDEDKVILVLNSMPSLYSSFKETMKYDRKTLAFEEVQYALKSKELELKKEESNGEGLSIRGRTKKRYNKGNL</sequence>
<accession>A0AA39DL49</accession>
<name>A0AA39DL49_VITRO</name>
<evidence type="ECO:0000313" key="2">
    <source>
        <dbReference type="EMBL" id="KAJ9686017.1"/>
    </source>
</evidence>
<dbReference type="Proteomes" id="UP001168098">
    <property type="component" value="Unassembled WGS sequence"/>
</dbReference>
<feature type="compositionally biased region" description="Basic residues" evidence="1">
    <location>
        <begin position="69"/>
        <end position="80"/>
    </location>
</feature>
<reference evidence="2 3" key="1">
    <citation type="journal article" date="2023" name="BMC Biotechnol.">
        <title>Vitis rotundifolia cv Carlos genome sequencing.</title>
        <authorList>
            <person name="Huff M."/>
            <person name="Hulse-Kemp A."/>
            <person name="Scheffler B."/>
            <person name="Youngblood R."/>
            <person name="Simpson S."/>
            <person name="Babiker E."/>
            <person name="Staton M."/>
        </authorList>
    </citation>
    <scope>NUCLEOTIDE SEQUENCE [LARGE SCALE GENOMIC DNA]</scope>
    <source>
        <tissue evidence="2">Leaf</tissue>
    </source>
</reference>
<protein>
    <submittedName>
        <fullName evidence="2">Uncharacterized protein</fullName>
    </submittedName>
</protein>
<dbReference type="AlphaFoldDB" id="A0AA39DL49"/>
<comment type="caution">
    <text evidence="2">The sequence shown here is derived from an EMBL/GenBank/DDBJ whole genome shotgun (WGS) entry which is preliminary data.</text>
</comment>